<feature type="region of interest" description="Disordered" evidence="1">
    <location>
        <begin position="37"/>
        <end position="71"/>
    </location>
</feature>
<evidence type="ECO:0000313" key="3">
    <source>
        <dbReference type="Proteomes" id="UP000800040"/>
    </source>
</evidence>
<protein>
    <submittedName>
        <fullName evidence="2">Uncharacterized protein</fullName>
    </submittedName>
</protein>
<reference evidence="2" key="1">
    <citation type="submission" date="2020-01" db="EMBL/GenBank/DDBJ databases">
        <authorList>
            <consortium name="DOE Joint Genome Institute"/>
            <person name="Haridas S."/>
            <person name="Albert R."/>
            <person name="Binder M."/>
            <person name="Bloem J."/>
            <person name="Labutti K."/>
            <person name="Salamov A."/>
            <person name="Andreopoulos B."/>
            <person name="Baker S.E."/>
            <person name="Barry K."/>
            <person name="Bills G."/>
            <person name="Bluhm B.H."/>
            <person name="Cannon C."/>
            <person name="Castanera R."/>
            <person name="Culley D.E."/>
            <person name="Daum C."/>
            <person name="Ezra D."/>
            <person name="Gonzalez J.B."/>
            <person name="Henrissat B."/>
            <person name="Kuo A."/>
            <person name="Liang C."/>
            <person name="Lipzen A."/>
            <person name="Lutzoni F."/>
            <person name="Magnuson J."/>
            <person name="Mondo S."/>
            <person name="Nolan M."/>
            <person name="Ohm R."/>
            <person name="Pangilinan J."/>
            <person name="Park H.-J."/>
            <person name="Ramirez L."/>
            <person name="Alfaro M."/>
            <person name="Sun H."/>
            <person name="Tritt A."/>
            <person name="Yoshinaga Y."/>
            <person name="Zwiers L.-H."/>
            <person name="Turgeon B.G."/>
            <person name="Goodwin S.B."/>
            <person name="Spatafora J.W."/>
            <person name="Crous P.W."/>
            <person name="Grigoriev I.V."/>
        </authorList>
    </citation>
    <scope>NUCLEOTIDE SEQUENCE</scope>
    <source>
        <strain evidence="2">P77</strain>
    </source>
</reference>
<evidence type="ECO:0000256" key="1">
    <source>
        <dbReference type="SAM" id="MobiDB-lite"/>
    </source>
</evidence>
<evidence type="ECO:0000313" key="2">
    <source>
        <dbReference type="EMBL" id="KAF1829614.1"/>
    </source>
</evidence>
<keyword evidence="3" id="KW-1185">Reference proteome</keyword>
<dbReference type="EMBL" id="ML975434">
    <property type="protein sequence ID" value="KAF1829614.1"/>
    <property type="molecule type" value="Genomic_DNA"/>
</dbReference>
<accession>A0A6A5K547</accession>
<dbReference type="AlphaFoldDB" id="A0A6A5K547"/>
<dbReference type="Proteomes" id="UP000800040">
    <property type="component" value="Unassembled WGS sequence"/>
</dbReference>
<proteinExistence type="predicted"/>
<organism evidence="2 3">
    <name type="scientific">Decorospora gaudefroyi</name>
    <dbReference type="NCBI Taxonomy" id="184978"/>
    <lineage>
        <taxon>Eukaryota</taxon>
        <taxon>Fungi</taxon>
        <taxon>Dikarya</taxon>
        <taxon>Ascomycota</taxon>
        <taxon>Pezizomycotina</taxon>
        <taxon>Dothideomycetes</taxon>
        <taxon>Pleosporomycetidae</taxon>
        <taxon>Pleosporales</taxon>
        <taxon>Pleosporineae</taxon>
        <taxon>Pleosporaceae</taxon>
        <taxon>Decorospora</taxon>
    </lineage>
</organism>
<feature type="compositionally biased region" description="Basic residues" evidence="1">
    <location>
        <begin position="60"/>
        <end position="71"/>
    </location>
</feature>
<name>A0A6A5K547_9PLEO</name>
<sequence length="71" mass="8045">MPNESHHHPPNQERYIPSRSIVQTHQVSSKNCEFISSFSLPIPHPHPHHPSSPASAPRNYHGHRVGSTKQK</sequence>
<gene>
    <name evidence="2" type="ORF">BDW02DRAFT_143273</name>
</gene>